<gene>
    <name evidence="5" type="ORF">Cni_G27472</name>
</gene>
<feature type="region of interest" description="Disordered" evidence="4">
    <location>
        <begin position="362"/>
        <end position="393"/>
    </location>
</feature>
<feature type="region of interest" description="SAW" evidence="3">
    <location>
        <begin position="694"/>
        <end position="768"/>
    </location>
</feature>
<feature type="region of interest" description="Leucine repeat II (LRII)" evidence="3">
    <location>
        <begin position="556"/>
        <end position="588"/>
    </location>
</feature>
<dbReference type="Proteomes" id="UP001327560">
    <property type="component" value="Chromosome 9"/>
</dbReference>
<evidence type="ECO:0000256" key="2">
    <source>
        <dbReference type="ARBA" id="ARBA00023163"/>
    </source>
</evidence>
<comment type="caution">
    <text evidence="3">Lacks conserved residue(s) required for the propagation of feature annotation.</text>
</comment>
<dbReference type="EMBL" id="CP136898">
    <property type="protein sequence ID" value="WOL18675.1"/>
    <property type="molecule type" value="Genomic_DNA"/>
</dbReference>
<reference evidence="5 6" key="1">
    <citation type="submission" date="2023-10" db="EMBL/GenBank/DDBJ databases">
        <title>Chromosome-scale genome assembly provides insights into flower coloration mechanisms of Canna indica.</title>
        <authorList>
            <person name="Li C."/>
        </authorList>
    </citation>
    <scope>NUCLEOTIDE SEQUENCE [LARGE SCALE GENOMIC DNA]</scope>
    <source>
        <tissue evidence="5">Flower</tissue>
    </source>
</reference>
<dbReference type="InterPro" id="IPR005202">
    <property type="entry name" value="TF_GRAS"/>
</dbReference>
<evidence type="ECO:0000256" key="3">
    <source>
        <dbReference type="PROSITE-ProRule" id="PRU01191"/>
    </source>
</evidence>
<dbReference type="PROSITE" id="PS50985">
    <property type="entry name" value="GRAS"/>
    <property type="match status" value="1"/>
</dbReference>
<evidence type="ECO:0000313" key="6">
    <source>
        <dbReference type="Proteomes" id="UP001327560"/>
    </source>
</evidence>
<feature type="short sequence motif" description="VHIID" evidence="3">
    <location>
        <begin position="506"/>
        <end position="510"/>
    </location>
</feature>
<feature type="region of interest" description="VHIID" evidence="3">
    <location>
        <begin position="475"/>
        <end position="540"/>
    </location>
</feature>
<feature type="compositionally biased region" description="Basic and acidic residues" evidence="4">
    <location>
        <begin position="302"/>
        <end position="312"/>
    </location>
</feature>
<dbReference type="AlphaFoldDB" id="A0AAQ3QS96"/>
<evidence type="ECO:0000256" key="1">
    <source>
        <dbReference type="ARBA" id="ARBA00023015"/>
    </source>
</evidence>
<evidence type="ECO:0000313" key="5">
    <source>
        <dbReference type="EMBL" id="WOL18675.1"/>
    </source>
</evidence>
<sequence length="773" mass="87887">MNHFQNNEFFMHESNIEDHKTNSPPLPSNQSNFIELSTSNSIATSSVGDDYLHYPLFIDQNLSSAKLGESIILDEHSFINFPNESSSPSTFSSIQNASITSSLTARGEMDFLEVPELSSDMVFNYISQILLEENMDDKFDVYTEHPALLAAEKPFYDILGEKFPPLPHQDSIRAAGSSDDSISELHVNSNTNGVLASNSWPYDPLEYHQLQTNPVYVDYSSSQSSFSPTTSAGNVNGVLEEPILFVNDLVTQSSPAWQFQKGVEEARRFLPSNEKLVIDLEVNGFHFPKEPKEDKKLIEMKVGNEKREDPIHASRGRKTHHDDDLDLQEGRINKQLAFSTEQPLQSELDEVLLFSHAKCSITSDQKQAESENETSKSSHSKGGKGRGKRQPKQEVVDLRTLLLHCAQSVAIDDRRSAYEQLKQIRQHSSPFGDANQRMAHCFADGLEARLAGTGSQIYHSIMAKGISTIDKLKAYRLYMNACPFKKIFYFYSNKTIMDVAENATRLHIIDFGIYHGFQWPCFMQRLASRPGGPPRLRMTGIDTPMPGFRPTQRVDETGNRLADYAKRFDIPFEFHAIAAKWETIRVEDLNIDKDEVLVVNSLFPFNNLMDETVVEDSPRNMVLKLIKNLNPAVYIFAIVNGAYNSPFFVTRFRETLFYYSSMFDMIETNVPREDETRLLIEKSILGPGALNVIACEGLERVDRPETYKQWQVRNFRAGFEQLPLNPDMIQMANEKLKSYHKDFVIDVDGKWLLQGWKGRITMALSTWVSRHSS</sequence>
<keyword evidence="2" id="KW-0804">Transcription</keyword>
<feature type="compositionally biased region" description="Basic and acidic residues" evidence="4">
    <location>
        <begin position="366"/>
        <end position="376"/>
    </location>
</feature>
<feature type="region of interest" description="Disordered" evidence="4">
    <location>
        <begin position="302"/>
        <end position="326"/>
    </location>
</feature>
<dbReference type="Pfam" id="PF03514">
    <property type="entry name" value="GRAS"/>
    <property type="match status" value="1"/>
</dbReference>
<keyword evidence="6" id="KW-1185">Reference proteome</keyword>
<dbReference type="PANTHER" id="PTHR31636">
    <property type="entry name" value="OSJNBA0084A10.13 PROTEIN-RELATED"/>
    <property type="match status" value="1"/>
</dbReference>
<feature type="region of interest" description="Leucine repeat I (LRI)" evidence="3">
    <location>
        <begin position="396"/>
        <end position="456"/>
    </location>
</feature>
<organism evidence="5 6">
    <name type="scientific">Canna indica</name>
    <name type="common">Indian-shot</name>
    <dbReference type="NCBI Taxonomy" id="4628"/>
    <lineage>
        <taxon>Eukaryota</taxon>
        <taxon>Viridiplantae</taxon>
        <taxon>Streptophyta</taxon>
        <taxon>Embryophyta</taxon>
        <taxon>Tracheophyta</taxon>
        <taxon>Spermatophyta</taxon>
        <taxon>Magnoliopsida</taxon>
        <taxon>Liliopsida</taxon>
        <taxon>Zingiberales</taxon>
        <taxon>Cannaceae</taxon>
        <taxon>Canna</taxon>
    </lineage>
</organism>
<comment type="similarity">
    <text evidence="3">Belongs to the GRAS family.</text>
</comment>
<protein>
    <submittedName>
        <fullName evidence="5">Uncharacterized protein</fullName>
    </submittedName>
</protein>
<name>A0AAQ3QS96_9LILI</name>
<evidence type="ECO:0000256" key="4">
    <source>
        <dbReference type="SAM" id="MobiDB-lite"/>
    </source>
</evidence>
<feature type="compositionally biased region" description="Basic residues" evidence="4">
    <location>
        <begin position="378"/>
        <end position="390"/>
    </location>
</feature>
<proteinExistence type="inferred from homology"/>
<keyword evidence="1" id="KW-0805">Transcription regulation</keyword>
<accession>A0AAQ3QS96</accession>